<organism evidence="2 3">
    <name type="scientific">Pseudomonas entomophila</name>
    <dbReference type="NCBI Taxonomy" id="312306"/>
    <lineage>
        <taxon>Bacteria</taxon>
        <taxon>Pseudomonadati</taxon>
        <taxon>Pseudomonadota</taxon>
        <taxon>Gammaproteobacteria</taxon>
        <taxon>Pseudomonadales</taxon>
        <taxon>Pseudomonadaceae</taxon>
        <taxon>Pseudomonas</taxon>
    </lineage>
</organism>
<dbReference type="KEGG" id="pory:EJA05_13950"/>
<dbReference type="EMBL" id="CP034338">
    <property type="protein sequence ID" value="AZL68769.1"/>
    <property type="molecule type" value="Genomic_DNA"/>
</dbReference>
<name>A0A3S8UK23_9PSED</name>
<keyword evidence="1" id="KW-0732">Signal</keyword>
<evidence type="ECO:0008006" key="4">
    <source>
        <dbReference type="Google" id="ProtNLM"/>
    </source>
</evidence>
<dbReference type="Proteomes" id="UP000268230">
    <property type="component" value="Chromosome"/>
</dbReference>
<evidence type="ECO:0000256" key="1">
    <source>
        <dbReference type="SAM" id="SignalP"/>
    </source>
</evidence>
<feature type="chain" id="PRO_5019327925" description="Lipoprotein" evidence="1">
    <location>
        <begin position="24"/>
        <end position="118"/>
    </location>
</feature>
<protein>
    <recommendedName>
        <fullName evidence="4">Lipoprotein</fullName>
    </recommendedName>
</protein>
<dbReference type="AlphaFoldDB" id="A0A3S8UK23"/>
<feature type="signal peptide" evidence="1">
    <location>
        <begin position="1"/>
        <end position="23"/>
    </location>
</feature>
<gene>
    <name evidence="2" type="ORF">EJA05_13950</name>
</gene>
<evidence type="ECO:0000313" key="3">
    <source>
        <dbReference type="Proteomes" id="UP000268230"/>
    </source>
</evidence>
<proteinExistence type="predicted"/>
<evidence type="ECO:0000313" key="2">
    <source>
        <dbReference type="EMBL" id="AZL68769.1"/>
    </source>
</evidence>
<dbReference type="PROSITE" id="PS51257">
    <property type="entry name" value="PROKAR_LIPOPROTEIN"/>
    <property type="match status" value="1"/>
</dbReference>
<accession>A0A3S8UK23</accession>
<sequence>MKRSMKPLVALAAGLLLAGCAHDPDLRASHDNTFGSTAKSPPDYLRCVKSELPDTAKTYTVQNQDALELFVESTDPSKADGLVKVTGSGGQHQYSAYQRDAWYDHGRLLDAAQMCART</sequence>
<dbReference type="OrthoDB" id="6968640at2"/>
<reference evidence="2 3" key="1">
    <citation type="submission" date="2018-12" db="EMBL/GenBank/DDBJ databases">
        <authorList>
            <person name="Li S."/>
            <person name="Yang R."/>
            <person name="Chen G."/>
            <person name="Zou L."/>
            <person name="Zhang C."/>
            <person name="Chen Y."/>
            <person name="Liu Z."/>
            <person name="Li Y."/>
            <person name="Yan Y."/>
            <person name="Huang M."/>
            <person name="Chen T."/>
        </authorList>
    </citation>
    <scope>NUCLEOTIDE SEQUENCE [LARGE SCALE GENOMIC DNA]</scope>
    <source>
        <strain evidence="2 3">1257</strain>
    </source>
</reference>